<comment type="caution">
    <text evidence="2">The sequence shown here is derived from an EMBL/GenBank/DDBJ whole genome shotgun (WGS) entry which is preliminary data.</text>
</comment>
<evidence type="ECO:0000256" key="1">
    <source>
        <dbReference type="SAM" id="Coils"/>
    </source>
</evidence>
<evidence type="ECO:0000313" key="2">
    <source>
        <dbReference type="EMBL" id="KAJ8311595.1"/>
    </source>
</evidence>
<evidence type="ECO:0000313" key="3">
    <source>
        <dbReference type="Proteomes" id="UP001217089"/>
    </source>
</evidence>
<protein>
    <submittedName>
        <fullName evidence="2">Uncharacterized protein</fullName>
    </submittedName>
</protein>
<dbReference type="EMBL" id="JARBDR010000496">
    <property type="protein sequence ID" value="KAJ8311595.1"/>
    <property type="molecule type" value="Genomic_DNA"/>
</dbReference>
<sequence length="98" mass="11238">MFLLTGPNILAEHHKFVTMDTSENQSNSENQEEKLSKLKNEVHSICEQLSFLGEESMFLSVKLKDASPFFSGSRLGQAFLFEKSEVIGMFYNYCKLYV</sequence>
<keyword evidence="3" id="KW-1185">Reference proteome</keyword>
<accession>A0ABQ9F7N6</accession>
<reference evidence="2 3" key="1">
    <citation type="submission" date="2022-12" db="EMBL/GenBank/DDBJ databases">
        <title>Chromosome-level genome of Tegillarca granosa.</title>
        <authorList>
            <person name="Kim J."/>
        </authorList>
    </citation>
    <scope>NUCLEOTIDE SEQUENCE [LARGE SCALE GENOMIC DNA]</scope>
    <source>
        <strain evidence="2">Teg-2019</strain>
        <tissue evidence="2">Adductor muscle</tissue>
    </source>
</reference>
<keyword evidence="1" id="KW-0175">Coiled coil</keyword>
<organism evidence="2 3">
    <name type="scientific">Tegillarca granosa</name>
    <name type="common">Malaysian cockle</name>
    <name type="synonym">Anadara granosa</name>
    <dbReference type="NCBI Taxonomy" id="220873"/>
    <lineage>
        <taxon>Eukaryota</taxon>
        <taxon>Metazoa</taxon>
        <taxon>Spiralia</taxon>
        <taxon>Lophotrochozoa</taxon>
        <taxon>Mollusca</taxon>
        <taxon>Bivalvia</taxon>
        <taxon>Autobranchia</taxon>
        <taxon>Pteriomorphia</taxon>
        <taxon>Arcoida</taxon>
        <taxon>Arcoidea</taxon>
        <taxon>Arcidae</taxon>
        <taxon>Tegillarca</taxon>
    </lineage>
</organism>
<feature type="coiled-coil region" evidence="1">
    <location>
        <begin position="21"/>
        <end position="48"/>
    </location>
</feature>
<dbReference type="Proteomes" id="UP001217089">
    <property type="component" value="Unassembled WGS sequence"/>
</dbReference>
<gene>
    <name evidence="2" type="ORF">KUTeg_010950</name>
</gene>
<proteinExistence type="predicted"/>
<name>A0ABQ9F7N6_TEGGR</name>